<dbReference type="EMBL" id="ML978714">
    <property type="protein sequence ID" value="KAF2089533.1"/>
    <property type="molecule type" value="Genomic_DNA"/>
</dbReference>
<name>A0A6A5YDE6_9PEZI</name>
<evidence type="ECO:0000256" key="3">
    <source>
        <dbReference type="SAM" id="MobiDB-lite"/>
    </source>
</evidence>
<organism evidence="6 7">
    <name type="scientific">Saccharata proteae CBS 121410</name>
    <dbReference type="NCBI Taxonomy" id="1314787"/>
    <lineage>
        <taxon>Eukaryota</taxon>
        <taxon>Fungi</taxon>
        <taxon>Dikarya</taxon>
        <taxon>Ascomycota</taxon>
        <taxon>Pezizomycotina</taxon>
        <taxon>Dothideomycetes</taxon>
        <taxon>Dothideomycetes incertae sedis</taxon>
        <taxon>Botryosphaeriales</taxon>
        <taxon>Saccharataceae</taxon>
        <taxon>Saccharata</taxon>
    </lineage>
</organism>
<keyword evidence="4" id="KW-1133">Transmembrane helix</keyword>
<comment type="similarity">
    <text evidence="1">Belongs to the peptidase S33 family.</text>
</comment>
<keyword evidence="7" id="KW-1185">Reference proteome</keyword>
<accession>A0A6A5YDE6</accession>
<gene>
    <name evidence="6" type="ORF">K490DRAFT_37600</name>
</gene>
<protein>
    <recommendedName>
        <fullName evidence="5">Peptidase S33 tripeptidyl aminopeptidase-like C-terminal domain-containing protein</fullName>
    </recommendedName>
</protein>
<evidence type="ECO:0000256" key="1">
    <source>
        <dbReference type="ARBA" id="ARBA00010088"/>
    </source>
</evidence>
<dbReference type="PANTHER" id="PTHR43248">
    <property type="entry name" value="2-SUCCINYL-6-HYDROXY-2,4-CYCLOHEXADIENE-1-CARBOXYLATE SYNTHASE"/>
    <property type="match status" value="1"/>
</dbReference>
<evidence type="ECO:0000313" key="7">
    <source>
        <dbReference type="Proteomes" id="UP000799776"/>
    </source>
</evidence>
<dbReference type="PANTHER" id="PTHR43248:SF25">
    <property type="entry name" value="AB HYDROLASE-1 DOMAIN-CONTAINING PROTEIN-RELATED"/>
    <property type="match status" value="1"/>
</dbReference>
<proteinExistence type="inferred from homology"/>
<feature type="transmembrane region" description="Helical" evidence="4">
    <location>
        <begin position="12"/>
        <end position="30"/>
    </location>
</feature>
<keyword evidence="2" id="KW-0378">Hydrolase</keyword>
<dbReference type="AlphaFoldDB" id="A0A6A5YDE6"/>
<reference evidence="6" key="1">
    <citation type="journal article" date="2020" name="Stud. Mycol.">
        <title>101 Dothideomycetes genomes: a test case for predicting lifestyles and emergence of pathogens.</title>
        <authorList>
            <person name="Haridas S."/>
            <person name="Albert R."/>
            <person name="Binder M."/>
            <person name="Bloem J."/>
            <person name="Labutti K."/>
            <person name="Salamov A."/>
            <person name="Andreopoulos B."/>
            <person name="Baker S."/>
            <person name="Barry K."/>
            <person name="Bills G."/>
            <person name="Bluhm B."/>
            <person name="Cannon C."/>
            <person name="Castanera R."/>
            <person name="Culley D."/>
            <person name="Daum C."/>
            <person name="Ezra D."/>
            <person name="Gonzalez J."/>
            <person name="Henrissat B."/>
            <person name="Kuo A."/>
            <person name="Liang C."/>
            <person name="Lipzen A."/>
            <person name="Lutzoni F."/>
            <person name="Magnuson J."/>
            <person name="Mondo S."/>
            <person name="Nolan M."/>
            <person name="Ohm R."/>
            <person name="Pangilinan J."/>
            <person name="Park H.-J."/>
            <person name="Ramirez L."/>
            <person name="Alfaro M."/>
            <person name="Sun H."/>
            <person name="Tritt A."/>
            <person name="Yoshinaga Y."/>
            <person name="Zwiers L.-H."/>
            <person name="Turgeon B."/>
            <person name="Goodwin S."/>
            <person name="Spatafora J."/>
            <person name="Crous P."/>
            <person name="Grigoriev I."/>
        </authorList>
    </citation>
    <scope>NUCLEOTIDE SEQUENCE</scope>
    <source>
        <strain evidence="6">CBS 121410</strain>
    </source>
</reference>
<dbReference type="InterPro" id="IPR051601">
    <property type="entry name" value="Serine_prot/Carboxylest_S33"/>
</dbReference>
<keyword evidence="4" id="KW-0472">Membrane</keyword>
<sequence>MDLQVRNASRGLFGLITGVGLSALSCFLLLQPDSRWKVLGQDTGFQWTSIVPTENLIFHDCNDGLQCARLSVPLDWNNNSTGQRATIAIAKLPANVSITDSRYGGAVLLNPGGPGGSGTFFVAADGAHYQDILNAGGEKVYDVVSWDPRGVNITEPKVLCFPDDLSREDWSIASSAWGYPENNSSFAMAWARAEAAAETCGDRLLRQDVEGVGRYINTPVVATDMVEIVERLGEWRENEARSLLGGNKTIPSSLAWNRGKEQLLYWGISYGTLLGATFSAMYPDRVGRVALDGVVEAERWYNGADEPVVDADKVMDDFYEQCFAGGPDACAFYDPAGPAAMKATFENIKTDLLINPLPVPASEVRGPDVLKYSDLNSFIAEALYFPLTYFPLLSNILTGLSSNNGSLLADYKQSLYLTSWCPTEACETEGPWSYACHDPANQLLVEEISAAIMCSDQRQPPFTTYEGGLERWHHLRSTSELLGDYWISVELPCAHWEIKPAWNFTGPITAANTSHPILWLANTHDPVTPLRDAESMASKFPGSVVLQMNGDGHSTLAAPSECMDEAVRAYFRGGVLPMVGTVCEVDEVPFQTGGGSAARKRGVAHQRPGAGMLPSPPRGSRFLPR</sequence>
<keyword evidence="4" id="KW-0812">Transmembrane</keyword>
<dbReference type="GO" id="GO:0016787">
    <property type="term" value="F:hydrolase activity"/>
    <property type="evidence" value="ECO:0007669"/>
    <property type="project" value="UniProtKB-KW"/>
</dbReference>
<feature type="domain" description="Peptidase S33 tripeptidyl aminopeptidase-like C-terminal" evidence="5">
    <location>
        <begin position="481"/>
        <end position="583"/>
    </location>
</feature>
<evidence type="ECO:0000259" key="5">
    <source>
        <dbReference type="Pfam" id="PF08386"/>
    </source>
</evidence>
<dbReference type="OrthoDB" id="425534at2759"/>
<dbReference type="Proteomes" id="UP000799776">
    <property type="component" value="Unassembled WGS sequence"/>
</dbReference>
<dbReference type="PROSITE" id="PS51257">
    <property type="entry name" value="PROKAR_LIPOPROTEIN"/>
    <property type="match status" value="1"/>
</dbReference>
<dbReference type="SUPFAM" id="SSF53474">
    <property type="entry name" value="alpha/beta-Hydrolases"/>
    <property type="match status" value="1"/>
</dbReference>
<dbReference type="Gene3D" id="3.40.50.1820">
    <property type="entry name" value="alpha/beta hydrolase"/>
    <property type="match status" value="1"/>
</dbReference>
<evidence type="ECO:0000313" key="6">
    <source>
        <dbReference type="EMBL" id="KAF2089533.1"/>
    </source>
</evidence>
<evidence type="ECO:0000256" key="2">
    <source>
        <dbReference type="ARBA" id="ARBA00022801"/>
    </source>
</evidence>
<feature type="region of interest" description="Disordered" evidence="3">
    <location>
        <begin position="593"/>
        <end position="625"/>
    </location>
</feature>
<dbReference type="InterPro" id="IPR013595">
    <property type="entry name" value="Pept_S33_TAP-like_C"/>
</dbReference>
<dbReference type="InterPro" id="IPR029058">
    <property type="entry name" value="AB_hydrolase_fold"/>
</dbReference>
<evidence type="ECO:0000256" key="4">
    <source>
        <dbReference type="SAM" id="Phobius"/>
    </source>
</evidence>
<dbReference type="Pfam" id="PF08386">
    <property type="entry name" value="Abhydrolase_4"/>
    <property type="match status" value="1"/>
</dbReference>